<dbReference type="InterPro" id="IPR004000">
    <property type="entry name" value="Actin"/>
</dbReference>
<dbReference type="OrthoDB" id="337660at2759"/>
<dbReference type="HOGENOM" id="CLU_023246_0_0_1"/>
<feature type="compositionally biased region" description="Polar residues" evidence="2">
    <location>
        <begin position="27"/>
        <end position="37"/>
    </location>
</feature>
<dbReference type="AlphaFoldDB" id="U1GQB2"/>
<dbReference type="Gene3D" id="3.90.640.10">
    <property type="entry name" value="Actin, Chain A, domain 4"/>
    <property type="match status" value="1"/>
</dbReference>
<feature type="compositionally biased region" description="Polar residues" evidence="2">
    <location>
        <begin position="1"/>
        <end position="10"/>
    </location>
</feature>
<protein>
    <recommendedName>
        <fullName evidence="5">Actin-related protein 10</fullName>
    </recommendedName>
</protein>
<feature type="region of interest" description="Disordered" evidence="2">
    <location>
        <begin position="270"/>
        <end position="293"/>
    </location>
</feature>
<dbReference type="SUPFAM" id="SSF53067">
    <property type="entry name" value="Actin-like ATPase domain"/>
    <property type="match status" value="2"/>
</dbReference>
<feature type="compositionally biased region" description="Polar residues" evidence="2">
    <location>
        <begin position="270"/>
        <end position="288"/>
    </location>
</feature>
<dbReference type="OMA" id="GDYRGWI"/>
<dbReference type="Pfam" id="PF00022">
    <property type="entry name" value="Actin"/>
    <property type="match status" value="1"/>
</dbReference>
<evidence type="ECO:0000256" key="1">
    <source>
        <dbReference type="RuleBase" id="RU000487"/>
    </source>
</evidence>
<name>U1GQB2_ENDPU</name>
<organism evidence="3 4">
    <name type="scientific">Endocarpon pusillum (strain Z07020 / HMAS-L-300199)</name>
    <name type="common">Lichen-forming fungus</name>
    <dbReference type="NCBI Taxonomy" id="1263415"/>
    <lineage>
        <taxon>Eukaryota</taxon>
        <taxon>Fungi</taxon>
        <taxon>Dikarya</taxon>
        <taxon>Ascomycota</taxon>
        <taxon>Pezizomycotina</taxon>
        <taxon>Eurotiomycetes</taxon>
        <taxon>Chaetothyriomycetidae</taxon>
        <taxon>Verrucariales</taxon>
        <taxon>Verrucariaceae</taxon>
        <taxon>Endocarpon</taxon>
    </lineage>
</organism>
<keyword evidence="4" id="KW-1185">Reference proteome</keyword>
<evidence type="ECO:0000313" key="4">
    <source>
        <dbReference type="Proteomes" id="UP000019373"/>
    </source>
</evidence>
<evidence type="ECO:0000256" key="2">
    <source>
        <dbReference type="SAM" id="MobiDB-lite"/>
    </source>
</evidence>
<sequence length="529" mass="58933">MASSIASSVRPSLRQAAQPPSPHTPSRFASSNLSSPGSGFRQEDDAVIIELGSRYLRAGFEGEHSPQCILTFGPEDSRRAGDYRGWAPGHRRKHFDIEEWGQQHELWRMDMRDVDLGLVEDKIERAIRDVYNEYLLTDAGSARLMLVVPSILPHPLLSTVLTTLFNRWKYASITLLPSPTMAAMGAGVRSAVVVDIGWSETIVTAVYEYRELRINRSTRSMRSLLRELARTLIAHRQGQGDDAPRIEFELAEELMARMVWCKHSGATTDGGRNTLNRAEAQVDSTPSDTTDEREMEIEIDWPTGVSSQIVTLPLALFSQPVEKVFLASDTASNYLDDNEHSLPMLVYETLQPLPPDARALCMSRIIFVGGGSKIPGLAPRTMFEVDLLVKKYGWSTIRGKREDDRRDKLREIGQGRAGKPDARFQEPLPPGEDYIEEKLRKLQAKEALPVVQGQLRRVESLGAWAGASLLASMKVKGFVDIERERFLQHGLAGARNNVDISVVPQRTSSGPGFTKAGDERKSWTLAGWA</sequence>
<evidence type="ECO:0008006" key="5">
    <source>
        <dbReference type="Google" id="ProtNLM"/>
    </source>
</evidence>
<dbReference type="SMART" id="SM00268">
    <property type="entry name" value="ACTIN"/>
    <property type="match status" value="1"/>
</dbReference>
<dbReference type="InterPro" id="IPR043129">
    <property type="entry name" value="ATPase_NBD"/>
</dbReference>
<accession>U1GQB2</accession>
<feature type="region of interest" description="Disordered" evidence="2">
    <location>
        <begin position="509"/>
        <end position="529"/>
    </location>
</feature>
<dbReference type="eggNOG" id="KOG0676">
    <property type="taxonomic scope" value="Eukaryota"/>
</dbReference>
<feature type="region of interest" description="Disordered" evidence="2">
    <location>
        <begin position="1"/>
        <end position="40"/>
    </location>
</feature>
<gene>
    <name evidence="3" type="ORF">EPUS_08944</name>
</gene>
<dbReference type="EMBL" id="KE720873">
    <property type="protein sequence ID" value="ERF74533.1"/>
    <property type="molecule type" value="Genomic_DNA"/>
</dbReference>
<dbReference type="PANTHER" id="PTHR11937">
    <property type="entry name" value="ACTIN"/>
    <property type="match status" value="1"/>
</dbReference>
<proteinExistence type="inferred from homology"/>
<dbReference type="Gene3D" id="3.30.420.40">
    <property type="match status" value="2"/>
</dbReference>
<dbReference type="GeneID" id="19243784"/>
<dbReference type="Proteomes" id="UP000019373">
    <property type="component" value="Unassembled WGS sequence"/>
</dbReference>
<reference evidence="4" key="1">
    <citation type="journal article" date="2014" name="BMC Genomics">
        <title>Genome characteristics reveal the impact of lichenization on lichen-forming fungus Endocarpon pusillum Hedwig (Verrucariales, Ascomycota).</title>
        <authorList>
            <person name="Wang Y.-Y."/>
            <person name="Liu B."/>
            <person name="Zhang X.-Y."/>
            <person name="Zhou Q.-M."/>
            <person name="Zhang T."/>
            <person name="Li H."/>
            <person name="Yu Y.-F."/>
            <person name="Zhang X.-L."/>
            <person name="Hao X.-Y."/>
            <person name="Wang M."/>
            <person name="Wang L."/>
            <person name="Wei J.-C."/>
        </authorList>
    </citation>
    <scope>NUCLEOTIDE SEQUENCE [LARGE SCALE GENOMIC DNA]</scope>
    <source>
        <strain evidence="4">Z07020 / HMAS-L-300199</strain>
    </source>
</reference>
<evidence type="ECO:0000313" key="3">
    <source>
        <dbReference type="EMBL" id="ERF74533.1"/>
    </source>
</evidence>
<dbReference type="RefSeq" id="XP_007799821.1">
    <property type="nucleotide sequence ID" value="XM_007801630.1"/>
</dbReference>
<comment type="similarity">
    <text evidence="1">Belongs to the actin family.</text>
</comment>